<dbReference type="Pfam" id="PF00703">
    <property type="entry name" value="Glyco_hydro_2"/>
    <property type="match status" value="1"/>
</dbReference>
<gene>
    <name evidence="6" type="ORF">C12CBH8_03670</name>
</gene>
<dbReference type="PANTHER" id="PTHR43536">
    <property type="entry name" value="MANNOSYLGLYCOPROTEIN ENDO-BETA-MANNOSIDASE"/>
    <property type="match status" value="1"/>
</dbReference>
<dbReference type="EMBL" id="AP023321">
    <property type="protein sequence ID" value="BCI59728.1"/>
    <property type="molecule type" value="Genomic_DNA"/>
</dbReference>
<evidence type="ECO:0000256" key="1">
    <source>
        <dbReference type="ARBA" id="ARBA00007401"/>
    </source>
</evidence>
<dbReference type="RefSeq" id="WP_215533409.1">
    <property type="nucleotide sequence ID" value="NZ_AP023321.1"/>
</dbReference>
<evidence type="ECO:0000256" key="4">
    <source>
        <dbReference type="SAM" id="SignalP"/>
    </source>
</evidence>
<feature type="signal peptide" evidence="4">
    <location>
        <begin position="1"/>
        <end position="29"/>
    </location>
</feature>
<dbReference type="InterPro" id="IPR041351">
    <property type="entry name" value="Ig_GlcNase"/>
</dbReference>
<dbReference type="Pfam" id="PF18368">
    <property type="entry name" value="Ig_GlcNase"/>
    <property type="match status" value="1"/>
</dbReference>
<organism evidence="6 7">
    <name type="scientific">Solibaculum mannosilyticum</name>
    <dbReference type="NCBI Taxonomy" id="2780922"/>
    <lineage>
        <taxon>Bacteria</taxon>
        <taxon>Bacillati</taxon>
        <taxon>Bacillota</taxon>
        <taxon>Clostridia</taxon>
        <taxon>Eubacteriales</taxon>
        <taxon>Oscillospiraceae</taxon>
        <taxon>Solibaculum</taxon>
    </lineage>
</organism>
<dbReference type="SUPFAM" id="SSF51445">
    <property type="entry name" value="(Trans)glycosidases"/>
    <property type="match status" value="1"/>
</dbReference>
<dbReference type="InterPro" id="IPR013783">
    <property type="entry name" value="Ig-like_fold"/>
</dbReference>
<dbReference type="Proteomes" id="UP000593890">
    <property type="component" value="Chromosome"/>
</dbReference>
<dbReference type="KEGG" id="sman:C12CBH8_03670"/>
<dbReference type="InterPro" id="IPR043534">
    <property type="entry name" value="EBDG/EBM"/>
</dbReference>
<sequence>MKKSRRILSIGLALTMVAGMMISTSPVSTATLSSGEERNLAYHRMAYQSSAVDFNETAQLITDGIVGEDITWSAPTLTSPSGSTSGMFDDMIYSGGSGSASEENPLILQFTPSKPTAVTRYDISARAGSNAPGNWTFEGSQDGENWDVLDTVEGNTFDTYRSNGSWATLDFPIDNQTVYSYYRLRITGSATGSGYLNVAEVDFFESSKYGDYVNLKYSPFVSRWTSEGAGEQWVYVDLGAESTFDELRLTWSEENYATKYQIQVSDDAENWKTVANVKNQKGGAVSNKIPTKTARYVRVLMEESAGDKYSLQEMEVIGTNDLSYTIDPMPGESEDGTQPLTGGNWKVERESAIGDVNGEEVASASYDDSTWLPAVVPGTVLTSYLEAGAVPDTNVSDNQLAVSDSYFRSNFWYRNNFVVPKEKQGQKVLLNFDAVSWKAVVYFNGQELGEINGAYTRGQFDVTDLVNYGEKNYLAVRIIAPEHPGLTTCQDADTTNTNGGMLGADNPSIHASVGWDWVPTIRGRNIGLYDDVFLSYREGDIHLTDPWIETVFDKDDEGNVDLSKAHLTVRTEVTNPTDSEKTATVQGTIQPGNIDFSQGNITLAAGETKEVAIQVDVDEPQVWWPNTYGDQPLYTCEIQSATGSSWWPTIEDTQTFQFGIRQLEFTRTGEQGSGWGSSNSSALNLYCNGVRIFLKGGNWGMDDSNLAADAEDYDTKVRLHAEANFTMIRNWVGQTWKEEFYDACDKYGILIWDDFWLANPSDGPDPVDREMFFDNATDKIKRNRKHPSEAIYCARNEGIPPADIQEFLTSTVAGKANIGNDGVEEVGSLDGSRYYVKASNKEDFGINGEGPYTVQTPRNYFSSSNAGANPQLHTERGMPNFPAYESISKMLGEDHQWPMDDVWGIHDFANSGAQNARQFKSFMYAYEAEENIDNLKDFSRIAQMVNYEGHKAMFESFAEDNSSGLLMWMSQSAWPSTVWQIYDYYYDTNAGYYALKTASQPLNIIWNPTQESAQNETVGPMYNPNPNTISITNDTGKEYTDLTARIRIYDMNGNLLSTQEETAETIAVDEVKPMFAVEWPTGEDVTPIKFMQCEIVDADGSILASNFYWENTESYRDYQAMSTLEQAQLDGQVLSVDTEGDVYRYTIQVSNNTEIPAVMTRVKTMQPDGTELVLPTYYSDNYFALMPGQTKEISVEFDKDKLQGEAPIFKMEGFNTAEAQIEAKEEFEITVETDKDSYLTNESIIMTIVTPDDVDRVGLKNERGKYLGIQKMAVRVEPGRRIWTVTTSVGTAGDNRQISVVVHTADGWSDPVATATIDVSIAPPEVEPKLLEVSADKYNAGVNEDIIVTVETTTSVEKISLQNERGKGFGCTVLSKEDRGDVRTWKIKFCIGTAGNRQVTVLGKWEGGLLEDTLPLNFVIR</sequence>
<dbReference type="InterPro" id="IPR000421">
    <property type="entry name" value="FA58C"/>
</dbReference>
<dbReference type="Gene3D" id="2.60.40.10">
    <property type="entry name" value="Immunoglobulins"/>
    <property type="match status" value="3"/>
</dbReference>
<dbReference type="InterPro" id="IPR054593">
    <property type="entry name" value="Beta-mannosidase-like_N2"/>
</dbReference>
<dbReference type="SUPFAM" id="SSF49785">
    <property type="entry name" value="Galactose-binding domain-like"/>
    <property type="match status" value="3"/>
</dbReference>
<evidence type="ECO:0000259" key="5">
    <source>
        <dbReference type="PROSITE" id="PS50022"/>
    </source>
</evidence>
<evidence type="ECO:0000313" key="6">
    <source>
        <dbReference type="EMBL" id="BCI59728.1"/>
    </source>
</evidence>
<evidence type="ECO:0000256" key="3">
    <source>
        <dbReference type="ARBA" id="ARBA00023295"/>
    </source>
</evidence>
<dbReference type="Pfam" id="PF22633">
    <property type="entry name" value="F5_F8_type_C_2"/>
    <property type="match status" value="1"/>
</dbReference>
<keyword evidence="2" id="KW-0378">Hydrolase</keyword>
<dbReference type="InterPro" id="IPR036156">
    <property type="entry name" value="Beta-gal/glucu_dom_sf"/>
</dbReference>
<dbReference type="PANTHER" id="PTHR43536:SF1">
    <property type="entry name" value="MANNOSYLGLYCOPROTEIN ENDO-BETA-MANNOSIDASE"/>
    <property type="match status" value="1"/>
</dbReference>
<dbReference type="InterPro" id="IPR006102">
    <property type="entry name" value="Ig-like_GH2"/>
</dbReference>
<feature type="chain" id="PRO_5031075250" description="F5/8 type C domain-containing protein" evidence="4">
    <location>
        <begin position="30"/>
        <end position="1421"/>
    </location>
</feature>
<protein>
    <recommendedName>
        <fullName evidence="5">F5/8 type C domain-containing protein</fullName>
    </recommendedName>
</protein>
<accession>A0A7I8CZ13</accession>
<keyword evidence="4" id="KW-0732">Signal</keyword>
<dbReference type="InterPro" id="IPR017853">
    <property type="entry name" value="GH"/>
</dbReference>
<comment type="similarity">
    <text evidence="1">Belongs to the glycosyl hydrolase 2 family.</text>
</comment>
<dbReference type="InterPro" id="IPR008979">
    <property type="entry name" value="Galactose-bd-like_sf"/>
</dbReference>
<evidence type="ECO:0000313" key="7">
    <source>
        <dbReference type="Proteomes" id="UP000593890"/>
    </source>
</evidence>
<keyword evidence="7" id="KW-1185">Reference proteome</keyword>
<dbReference type="GO" id="GO:0005975">
    <property type="term" value="P:carbohydrate metabolic process"/>
    <property type="evidence" value="ECO:0007669"/>
    <property type="project" value="InterPro"/>
</dbReference>
<dbReference type="Gene3D" id="3.20.20.80">
    <property type="entry name" value="Glycosidases"/>
    <property type="match status" value="1"/>
</dbReference>
<feature type="domain" description="F5/8 type C" evidence="5">
    <location>
        <begin position="179"/>
        <end position="319"/>
    </location>
</feature>
<dbReference type="SUPFAM" id="SSF49303">
    <property type="entry name" value="beta-Galactosidase/glucuronidase domain"/>
    <property type="match status" value="3"/>
</dbReference>
<dbReference type="Pfam" id="PF22666">
    <property type="entry name" value="Glyco_hydro_2_N2"/>
    <property type="match status" value="1"/>
</dbReference>
<proteinExistence type="inferred from homology"/>
<evidence type="ECO:0000256" key="2">
    <source>
        <dbReference type="ARBA" id="ARBA00022801"/>
    </source>
</evidence>
<keyword evidence="3" id="KW-0326">Glycosidase</keyword>
<name>A0A7I8CZ13_9FIRM</name>
<dbReference type="Gene3D" id="2.60.120.260">
    <property type="entry name" value="Galactose-binding domain-like"/>
    <property type="match status" value="3"/>
</dbReference>
<dbReference type="PROSITE" id="PS50022">
    <property type="entry name" value="FA58C_3"/>
    <property type="match status" value="1"/>
</dbReference>
<reference evidence="7" key="1">
    <citation type="submission" date="2020-07" db="EMBL/GenBank/DDBJ databases">
        <title>Complete genome sequencing of Clostridia bacterium strain 12CBH8.</title>
        <authorList>
            <person name="Sakamoto M."/>
            <person name="Murakami T."/>
            <person name="Mori H."/>
        </authorList>
    </citation>
    <scope>NUCLEOTIDE SEQUENCE [LARGE SCALE GENOMIC DNA]</scope>
    <source>
        <strain evidence="7">12CBH8</strain>
    </source>
</reference>
<dbReference type="GO" id="GO:0004553">
    <property type="term" value="F:hydrolase activity, hydrolyzing O-glycosyl compounds"/>
    <property type="evidence" value="ECO:0007669"/>
    <property type="project" value="InterPro"/>
</dbReference>